<evidence type="ECO:0000256" key="4">
    <source>
        <dbReference type="ARBA" id="ARBA00022776"/>
    </source>
</evidence>
<protein>
    <recommendedName>
        <fullName evidence="2">Anaphase-promoting complex subunit 5</fullName>
    </recommendedName>
    <alternativeName>
        <fullName evidence="7">Cyclosome subunit 5</fullName>
    </alternativeName>
</protein>
<dbReference type="InterPro" id="IPR037679">
    <property type="entry name" value="Apc5"/>
</dbReference>
<dbReference type="GO" id="GO:0070979">
    <property type="term" value="P:protein K11-linked ubiquitination"/>
    <property type="evidence" value="ECO:0007669"/>
    <property type="project" value="TreeGrafter"/>
</dbReference>
<dbReference type="GO" id="GO:0051301">
    <property type="term" value="P:cell division"/>
    <property type="evidence" value="ECO:0007669"/>
    <property type="project" value="UniProtKB-KW"/>
</dbReference>
<dbReference type="OrthoDB" id="2504561at2759"/>
<comment type="function">
    <text evidence="8">Component of the anaphase promoting complex/cyclosome (APC/C), a cell cycle-regulated E3 ubiquitin ligase that controls progression through mitosis and the G1 phase of the cell cycle. The APC/C complex acts by mediating ubiquitination and subsequent degradation of target proteins: it mainly mediates the formation of 'Lys-11'-linked polyubiquitin chains and, to a lower extent, the formation of 'Lys-48'- and 'Lys-63'-linked polyubiquitin chains. The APC/C complex catalyzes assembly of branched 'Lys-11'-/'Lys-48'-linked branched ubiquitin chains on target proteins.</text>
</comment>
<keyword evidence="5" id="KW-0833">Ubl conjugation pathway</keyword>
<feature type="domain" description="Anaphase-promoting complex subunit 5" evidence="9">
    <location>
        <begin position="535"/>
        <end position="575"/>
    </location>
</feature>
<dbReference type="PANTHER" id="PTHR12830:SF9">
    <property type="entry name" value="ANAPHASE-PROMOTING COMPLEX SUBUNIT 5"/>
    <property type="match status" value="1"/>
</dbReference>
<sequence length="690" mass="78186">MVEQLILHTNYLTPHKLVLLVILTKFCNYEYTGIAVHMIIRYLITSIQHFDEYKEPTLGQVMTKLAAIENEANNESIVDPVRERISQIQNPESIDQLIGSLMDLLLDNEDEEVSVISIGHEQGLFYSPTMDNHSVFGMFVRRCRVEYLKLSFERTSELFAMFNSYRYGYSSFMSSQSDEHSLMGKKSALDSPLDINADYIGGWVSNHDMARFLDREARALDREYEGALENLHRFFDYCLLNREIPLYQYALLNLAILEHTFGHKQKALAAITEALDVARENHDEDCLSQALSWLTFIESKHNTGVKQKFVFGEDKAKNKNIAYLKSMDLLWDIKRKLQRGDAPAAIHENLLSTSAIGTIHSLDRIFELKNLLSASTWNEHGNSALVDYYIHASLDIASEQTPVEQIEVASCMLALQYARHGNYSEAQSTLQSFAIKYPHASDLSLLWKRCLQHIQGLKSTLKVAPSMISDRLITQASLMDHQQTKFENWGDYRATNLRHNLSQANHILNEIEPLTRETGHILDSCMSMIAQADISMDIEDYDYAIERLQECLKTSAKCHSVPLYCTCCMKLADICIRQGQYSKALQIVDALFAKVSDSALLSSPMGRDGKGSLFGLLISEDRLNLADKVTTNCDHAMTGFSAIQCHEGVKEALSIKMLLCNKLGHLHDRDVVAHQLSQLKSECASDRQIA</sequence>
<dbReference type="Gene3D" id="1.25.40.10">
    <property type="entry name" value="Tetratricopeptide repeat domain"/>
    <property type="match status" value="1"/>
</dbReference>
<keyword evidence="4" id="KW-0498">Mitosis</keyword>
<evidence type="ECO:0000256" key="6">
    <source>
        <dbReference type="ARBA" id="ARBA00023306"/>
    </source>
</evidence>
<evidence type="ECO:0000256" key="5">
    <source>
        <dbReference type="ARBA" id="ARBA00022786"/>
    </source>
</evidence>
<dbReference type="PANTHER" id="PTHR12830">
    <property type="entry name" value="ANAPHASE-PROMOTING COMPLEX SUBUNIT 5"/>
    <property type="match status" value="1"/>
</dbReference>
<dbReference type="SUPFAM" id="SSF48452">
    <property type="entry name" value="TPR-like"/>
    <property type="match status" value="2"/>
</dbReference>
<evidence type="ECO:0000256" key="3">
    <source>
        <dbReference type="ARBA" id="ARBA00022618"/>
    </source>
</evidence>
<feature type="domain" description="Anaphase-promoting complex subunit 5" evidence="9">
    <location>
        <begin position="221"/>
        <end position="300"/>
    </location>
</feature>
<dbReference type="GO" id="GO:0045842">
    <property type="term" value="P:positive regulation of mitotic metaphase/anaphase transition"/>
    <property type="evidence" value="ECO:0007669"/>
    <property type="project" value="TreeGrafter"/>
</dbReference>
<dbReference type="EMBL" id="JAEPRA010000002">
    <property type="protein sequence ID" value="KAG2188085.1"/>
    <property type="molecule type" value="Genomic_DNA"/>
</dbReference>
<dbReference type="InterPro" id="IPR026000">
    <property type="entry name" value="Apc5_dom"/>
</dbReference>
<keyword evidence="6" id="KW-0131">Cell cycle</keyword>
<dbReference type="GO" id="GO:0005680">
    <property type="term" value="C:anaphase-promoting complex"/>
    <property type="evidence" value="ECO:0007669"/>
    <property type="project" value="InterPro"/>
</dbReference>
<keyword evidence="3" id="KW-0132">Cell division</keyword>
<name>A0A8H7QA27_9FUNG</name>
<gene>
    <name evidence="10" type="ORF">INT44_000836</name>
</gene>
<dbReference type="Proteomes" id="UP000612746">
    <property type="component" value="Unassembled WGS sequence"/>
</dbReference>
<evidence type="ECO:0000259" key="9">
    <source>
        <dbReference type="Pfam" id="PF12862"/>
    </source>
</evidence>
<reference evidence="10" key="1">
    <citation type="submission" date="2020-12" db="EMBL/GenBank/DDBJ databases">
        <title>Metabolic potential, ecology and presence of endohyphal bacteria is reflected in genomic diversity of Mucoromycotina.</title>
        <authorList>
            <person name="Muszewska A."/>
            <person name="Okrasinska A."/>
            <person name="Steczkiewicz K."/>
            <person name="Drgas O."/>
            <person name="Orlowska M."/>
            <person name="Perlinska-Lenart U."/>
            <person name="Aleksandrzak-Piekarczyk T."/>
            <person name="Szatraj K."/>
            <person name="Zielenkiewicz U."/>
            <person name="Pilsyk S."/>
            <person name="Malc E."/>
            <person name="Mieczkowski P."/>
            <person name="Kruszewska J.S."/>
            <person name="Biernat P."/>
            <person name="Pawlowska J."/>
        </authorList>
    </citation>
    <scope>NUCLEOTIDE SEQUENCE</scope>
    <source>
        <strain evidence="10">WA0000051536</strain>
    </source>
</reference>
<evidence type="ECO:0000256" key="7">
    <source>
        <dbReference type="ARBA" id="ARBA00031069"/>
    </source>
</evidence>
<dbReference type="GO" id="GO:0031145">
    <property type="term" value="P:anaphase-promoting complex-dependent catabolic process"/>
    <property type="evidence" value="ECO:0007669"/>
    <property type="project" value="TreeGrafter"/>
</dbReference>
<dbReference type="InterPro" id="IPR011990">
    <property type="entry name" value="TPR-like_helical_dom_sf"/>
</dbReference>
<comment type="caution">
    <text evidence="10">The sequence shown here is derived from an EMBL/GenBank/DDBJ whole genome shotgun (WGS) entry which is preliminary data.</text>
</comment>
<dbReference type="AlphaFoldDB" id="A0A8H7QA27"/>
<accession>A0A8H7QA27</accession>
<evidence type="ECO:0000256" key="8">
    <source>
        <dbReference type="ARBA" id="ARBA00045696"/>
    </source>
</evidence>
<organism evidence="10 11">
    <name type="scientific">Umbelopsis vinacea</name>
    <dbReference type="NCBI Taxonomy" id="44442"/>
    <lineage>
        <taxon>Eukaryota</taxon>
        <taxon>Fungi</taxon>
        <taxon>Fungi incertae sedis</taxon>
        <taxon>Mucoromycota</taxon>
        <taxon>Mucoromycotina</taxon>
        <taxon>Umbelopsidomycetes</taxon>
        <taxon>Umbelopsidales</taxon>
        <taxon>Umbelopsidaceae</taxon>
        <taxon>Umbelopsis</taxon>
    </lineage>
</organism>
<evidence type="ECO:0000256" key="1">
    <source>
        <dbReference type="ARBA" id="ARBA00007450"/>
    </source>
</evidence>
<keyword evidence="11" id="KW-1185">Reference proteome</keyword>
<dbReference type="Pfam" id="PF12862">
    <property type="entry name" value="ANAPC5"/>
    <property type="match status" value="2"/>
</dbReference>
<evidence type="ECO:0000256" key="2">
    <source>
        <dbReference type="ARBA" id="ARBA00016066"/>
    </source>
</evidence>
<evidence type="ECO:0000313" key="11">
    <source>
        <dbReference type="Proteomes" id="UP000612746"/>
    </source>
</evidence>
<comment type="similarity">
    <text evidence="1">Belongs to the APC5 family.</text>
</comment>
<proteinExistence type="inferred from homology"/>
<dbReference type="UniPathway" id="UPA00143"/>
<evidence type="ECO:0000313" key="10">
    <source>
        <dbReference type="EMBL" id="KAG2188085.1"/>
    </source>
</evidence>